<dbReference type="Pfam" id="PF17769">
    <property type="entry name" value="PurK_C"/>
    <property type="match status" value="1"/>
</dbReference>
<evidence type="ECO:0000313" key="7">
    <source>
        <dbReference type="EMBL" id="MFC6644370.1"/>
    </source>
</evidence>
<evidence type="ECO:0000313" key="8">
    <source>
        <dbReference type="Proteomes" id="UP001596391"/>
    </source>
</evidence>
<keyword evidence="2 4" id="KW-0658">Purine biosynthesis</keyword>
<gene>
    <name evidence="4 5" type="primary">purK</name>
    <name evidence="7" type="ORF">ACFQBQ_01930</name>
</gene>
<dbReference type="EC" id="6.3.4.18" evidence="4 5"/>
<dbReference type="Gene3D" id="3.30.470.20">
    <property type="entry name" value="ATP-grasp fold, B domain"/>
    <property type="match status" value="1"/>
</dbReference>
<dbReference type="Gene3D" id="3.30.1490.20">
    <property type="entry name" value="ATP-grasp fold, A domain"/>
    <property type="match status" value="1"/>
</dbReference>
<protein>
    <recommendedName>
        <fullName evidence="4 5">N5-carboxyaminoimidazole ribonucleotide synthase</fullName>
        <shortName evidence="4 5">N5-CAIR synthase</shortName>
        <ecNumber evidence="4 5">6.3.4.18</ecNumber>
    </recommendedName>
    <alternativeName>
        <fullName evidence="4 5">5-(carboxyamino)imidazole ribonucleotide synthetase</fullName>
    </alternativeName>
</protein>
<dbReference type="Pfam" id="PF02222">
    <property type="entry name" value="ATP-grasp"/>
    <property type="match status" value="1"/>
</dbReference>
<feature type="binding site" evidence="4">
    <location>
        <begin position="258"/>
        <end position="259"/>
    </location>
    <ligand>
        <name>ATP</name>
        <dbReference type="ChEBI" id="CHEBI:30616"/>
    </ligand>
</feature>
<comment type="function">
    <text evidence="5">Catalyzes the ATP-dependent conversion of 5-aminoimidazole ribonucleotide (AIR) and HCO(3)- to N5-carboxyaminoimidazole ribonucleotide (N5-CAIR).</text>
</comment>
<evidence type="ECO:0000256" key="5">
    <source>
        <dbReference type="RuleBase" id="RU361200"/>
    </source>
</evidence>
<feature type="binding site" evidence="4">
    <location>
        <begin position="145"/>
        <end position="151"/>
    </location>
    <ligand>
        <name>ATP</name>
        <dbReference type="ChEBI" id="CHEBI:30616"/>
    </ligand>
</feature>
<dbReference type="GO" id="GO:0034028">
    <property type="term" value="F:5-(carboxyamino)imidazole ribonucleotide synthase activity"/>
    <property type="evidence" value="ECO:0007669"/>
    <property type="project" value="UniProtKB-EC"/>
</dbReference>
<evidence type="ECO:0000259" key="6">
    <source>
        <dbReference type="PROSITE" id="PS50975"/>
    </source>
</evidence>
<feature type="binding site" evidence="4">
    <location>
        <position position="206"/>
    </location>
    <ligand>
        <name>ATP</name>
        <dbReference type="ChEBI" id="CHEBI:30616"/>
    </ligand>
</feature>
<dbReference type="Gene3D" id="3.40.50.20">
    <property type="match status" value="1"/>
</dbReference>
<feature type="binding site" evidence="4">
    <location>
        <begin position="175"/>
        <end position="178"/>
    </location>
    <ligand>
        <name>ATP</name>
        <dbReference type="ChEBI" id="CHEBI:30616"/>
    </ligand>
</feature>
<dbReference type="InterPro" id="IPR054350">
    <property type="entry name" value="PurT/PurK_preATP-grasp"/>
</dbReference>
<dbReference type="NCBIfam" id="NF004679">
    <property type="entry name" value="PRK06019.1-5"/>
    <property type="match status" value="1"/>
</dbReference>
<dbReference type="RefSeq" id="WP_263372305.1">
    <property type="nucleotide sequence ID" value="NZ_JAGSYD010000004.1"/>
</dbReference>
<dbReference type="PANTHER" id="PTHR11609:SF5">
    <property type="entry name" value="PHOSPHORIBOSYLAMINOIMIDAZOLE CARBOXYLASE"/>
    <property type="match status" value="1"/>
</dbReference>
<feature type="binding site" evidence="4">
    <location>
        <position position="100"/>
    </location>
    <ligand>
        <name>ATP</name>
        <dbReference type="ChEBI" id="CHEBI:30616"/>
    </ligand>
</feature>
<dbReference type="NCBIfam" id="TIGR01161">
    <property type="entry name" value="purK"/>
    <property type="match status" value="1"/>
</dbReference>
<dbReference type="HAMAP" id="MF_01928">
    <property type="entry name" value="PurK"/>
    <property type="match status" value="1"/>
</dbReference>
<keyword evidence="1 4" id="KW-0547">Nucleotide-binding</keyword>
<dbReference type="InterPro" id="IPR005875">
    <property type="entry name" value="PurK"/>
</dbReference>
<dbReference type="PROSITE" id="PS50975">
    <property type="entry name" value="ATP_GRASP"/>
    <property type="match status" value="1"/>
</dbReference>
<evidence type="ECO:0000256" key="4">
    <source>
        <dbReference type="HAMAP-Rule" id="MF_01928"/>
    </source>
</evidence>
<dbReference type="SUPFAM" id="SSF52440">
    <property type="entry name" value="PreATP-grasp domain"/>
    <property type="match status" value="1"/>
</dbReference>
<evidence type="ECO:0000256" key="3">
    <source>
        <dbReference type="ARBA" id="ARBA00022840"/>
    </source>
</evidence>
<dbReference type="SUPFAM" id="SSF51246">
    <property type="entry name" value="Rudiment single hybrid motif"/>
    <property type="match status" value="1"/>
</dbReference>
<keyword evidence="8" id="KW-1185">Reference proteome</keyword>
<keyword evidence="3 4" id="KW-0067">ATP-binding</keyword>
<comment type="catalytic activity">
    <reaction evidence="4 5">
        <text>5-amino-1-(5-phospho-beta-D-ribosyl)imidazole + hydrogencarbonate + ATP = 5-carboxyamino-1-(5-phospho-D-ribosyl)imidazole + ADP + phosphate + 2 H(+)</text>
        <dbReference type="Rhea" id="RHEA:19317"/>
        <dbReference type="ChEBI" id="CHEBI:15378"/>
        <dbReference type="ChEBI" id="CHEBI:17544"/>
        <dbReference type="ChEBI" id="CHEBI:30616"/>
        <dbReference type="ChEBI" id="CHEBI:43474"/>
        <dbReference type="ChEBI" id="CHEBI:58730"/>
        <dbReference type="ChEBI" id="CHEBI:137981"/>
        <dbReference type="ChEBI" id="CHEBI:456216"/>
        <dbReference type="EC" id="6.3.4.18"/>
    </reaction>
</comment>
<dbReference type="InterPro" id="IPR011054">
    <property type="entry name" value="Rudment_hybrid_motif"/>
</dbReference>
<dbReference type="Pfam" id="PF22660">
    <property type="entry name" value="RS_preATP-grasp-like"/>
    <property type="match status" value="1"/>
</dbReference>
<feature type="binding site" evidence="4">
    <location>
        <position position="140"/>
    </location>
    <ligand>
        <name>ATP</name>
        <dbReference type="ChEBI" id="CHEBI:30616"/>
    </ligand>
</feature>
<dbReference type="InterPro" id="IPR003135">
    <property type="entry name" value="ATP-grasp_carboxylate-amine"/>
</dbReference>
<dbReference type="SUPFAM" id="SSF56059">
    <property type="entry name" value="Glutathione synthetase ATP-binding domain-like"/>
    <property type="match status" value="1"/>
</dbReference>
<dbReference type="InterPro" id="IPR040686">
    <property type="entry name" value="PurK_C"/>
</dbReference>
<accession>A0ABW1Z5W3</accession>
<comment type="function">
    <text evidence="4">Catalyzes the ATP-dependent conversion of 5-aminoimidazole ribonucleotide (AIR) and HCO(3)(-) to N5-carboxyaminoimidazole ribonucleotide (N5-CAIR).</text>
</comment>
<comment type="caution">
    <text evidence="7">The sequence shown here is derived from an EMBL/GenBank/DDBJ whole genome shotgun (WGS) entry which is preliminary data.</text>
</comment>
<name>A0ABW1Z5W3_9BACT</name>
<evidence type="ECO:0000256" key="1">
    <source>
        <dbReference type="ARBA" id="ARBA00022741"/>
    </source>
</evidence>
<dbReference type="InterPro" id="IPR011761">
    <property type="entry name" value="ATP-grasp"/>
</dbReference>
<proteinExistence type="inferred from homology"/>
<feature type="domain" description="ATP-grasp" evidence="6">
    <location>
        <begin position="104"/>
        <end position="288"/>
    </location>
</feature>
<sequence length="358" mass="38793">MSNASKPRVGILGAGQLALMLAEAGERIGVDVICAGSTGDCAEQVAPLIVVDLEHVDEVQTFADTVDVLTLESENIEAPVLANLTNLAPNAGAVKIAQDRLFEKDFLRFNGVATAPYAEINSLRDLTEALKVIGAPSILKTRRLGYDGRGQVRISHVDEAASAWAHTGGAPCILEGMVDFECEVSLIAARSANGELAFYPLVRNEHRAGILRVSTAPYENKKMQKLAEKHLKSLLQALDYVGVLTVEFFVTYDSLIANEMAPRVHNSGHWTIEGSETSQFENHLRAVLGWPLGSTASKPTVMLNCIGSMPTLEETKAFPALHRHDYGKAAREGRKVGHLTIAAEETATIEEWKKRLAD</sequence>
<dbReference type="EMBL" id="JBHSWI010000001">
    <property type="protein sequence ID" value="MFC6644370.1"/>
    <property type="molecule type" value="Genomic_DNA"/>
</dbReference>
<comment type="similarity">
    <text evidence="4 5">Belongs to the PurK/PurT family.</text>
</comment>
<dbReference type="PANTHER" id="PTHR11609">
    <property type="entry name" value="PURINE BIOSYNTHESIS PROTEIN 6/7, PUR6/7"/>
    <property type="match status" value="1"/>
</dbReference>
<comment type="pathway">
    <text evidence="4 5">Purine metabolism; IMP biosynthesis via de novo pathway; 5-amino-1-(5-phospho-D-ribosyl)imidazole-4-carboxylate from 5-amino-1-(5-phospho-D-ribosyl)imidazole (N5-CAIR route): step 1/2.</text>
</comment>
<dbReference type="InterPro" id="IPR013815">
    <property type="entry name" value="ATP_grasp_subdomain_1"/>
</dbReference>
<dbReference type="Proteomes" id="UP001596391">
    <property type="component" value="Unassembled WGS sequence"/>
</dbReference>
<keyword evidence="4 5" id="KW-0436">Ligase</keyword>
<reference evidence="8" key="1">
    <citation type="journal article" date="2019" name="Int. J. Syst. Evol. Microbiol.">
        <title>The Global Catalogue of Microorganisms (GCM) 10K type strain sequencing project: providing services to taxonomists for standard genome sequencing and annotation.</title>
        <authorList>
            <consortium name="The Broad Institute Genomics Platform"/>
            <consortium name="The Broad Institute Genome Sequencing Center for Infectious Disease"/>
            <person name="Wu L."/>
            <person name="Ma J."/>
        </authorList>
    </citation>
    <scope>NUCLEOTIDE SEQUENCE [LARGE SCALE GENOMIC DNA]</scope>
    <source>
        <strain evidence="8">CGMCC 1.16026</strain>
    </source>
</reference>
<feature type="binding site" evidence="4">
    <location>
        <position position="183"/>
    </location>
    <ligand>
        <name>ATP</name>
        <dbReference type="ChEBI" id="CHEBI:30616"/>
    </ligand>
</feature>
<organism evidence="7 8">
    <name type="scientific">Granulicella cerasi</name>
    <dbReference type="NCBI Taxonomy" id="741063"/>
    <lineage>
        <taxon>Bacteria</taxon>
        <taxon>Pseudomonadati</taxon>
        <taxon>Acidobacteriota</taxon>
        <taxon>Terriglobia</taxon>
        <taxon>Terriglobales</taxon>
        <taxon>Acidobacteriaceae</taxon>
        <taxon>Granulicella</taxon>
    </lineage>
</organism>
<comment type="subunit">
    <text evidence="4 5">Homodimer.</text>
</comment>
<evidence type="ECO:0000256" key="2">
    <source>
        <dbReference type="ARBA" id="ARBA00022755"/>
    </source>
</evidence>
<dbReference type="InterPro" id="IPR016185">
    <property type="entry name" value="PreATP-grasp_dom_sf"/>
</dbReference>